<organism evidence="1 2">
    <name type="scientific">Dactylosporangium roseum</name>
    <dbReference type="NCBI Taxonomy" id="47989"/>
    <lineage>
        <taxon>Bacteria</taxon>
        <taxon>Bacillati</taxon>
        <taxon>Actinomycetota</taxon>
        <taxon>Actinomycetes</taxon>
        <taxon>Micromonosporales</taxon>
        <taxon>Micromonosporaceae</taxon>
        <taxon>Dactylosporangium</taxon>
    </lineage>
</organism>
<evidence type="ECO:0000313" key="1">
    <source>
        <dbReference type="EMBL" id="UWZ39152.1"/>
    </source>
</evidence>
<keyword evidence="2" id="KW-1185">Reference proteome</keyword>
<name>A0ABY5ZBB9_9ACTN</name>
<evidence type="ECO:0000313" key="2">
    <source>
        <dbReference type="Proteomes" id="UP001058271"/>
    </source>
</evidence>
<reference evidence="1" key="1">
    <citation type="submission" date="2021-04" db="EMBL/GenBank/DDBJ databases">
        <title>Biosynthetic gene clusters of Dactylosporangioum roseum.</title>
        <authorList>
            <person name="Hartkoorn R.C."/>
            <person name="Beaudoing E."/>
            <person name="Hot D."/>
            <person name="Moureu S."/>
        </authorList>
    </citation>
    <scope>NUCLEOTIDE SEQUENCE</scope>
    <source>
        <strain evidence="1">NRRL B-16295</strain>
    </source>
</reference>
<protein>
    <submittedName>
        <fullName evidence="1">Uncharacterized protein</fullName>
    </submittedName>
</protein>
<accession>A0ABY5ZBB9</accession>
<proteinExistence type="predicted"/>
<dbReference type="EMBL" id="CP073721">
    <property type="protein sequence ID" value="UWZ39152.1"/>
    <property type="molecule type" value="Genomic_DNA"/>
</dbReference>
<gene>
    <name evidence="1" type="ORF">Drose_13530</name>
</gene>
<dbReference type="RefSeq" id="WP_260728552.1">
    <property type="nucleotide sequence ID" value="NZ_BAAABS010000015.1"/>
</dbReference>
<sequence length="69" mass="6948">MAEPPRHRTLTVAPLTVAVDAVPDPHRLRAAVADALAGRPLGAGPEAQVGRAVAAAVRQSTTDDAEGSA</sequence>
<dbReference type="Proteomes" id="UP001058271">
    <property type="component" value="Chromosome"/>
</dbReference>